<gene>
    <name evidence="8" type="ORF">IHE29_06395</name>
</gene>
<evidence type="ECO:0000256" key="4">
    <source>
        <dbReference type="ARBA" id="ARBA00022692"/>
    </source>
</evidence>
<evidence type="ECO:0000256" key="2">
    <source>
        <dbReference type="ARBA" id="ARBA00022448"/>
    </source>
</evidence>
<evidence type="ECO:0000256" key="7">
    <source>
        <dbReference type="SAM" id="Phobius"/>
    </source>
</evidence>
<keyword evidence="2" id="KW-0813">Transport</keyword>
<evidence type="ECO:0000256" key="5">
    <source>
        <dbReference type="ARBA" id="ARBA00022989"/>
    </source>
</evidence>
<keyword evidence="6 7" id="KW-0472">Membrane</keyword>
<proteinExistence type="predicted"/>
<sequence>MGFLYTSLPLWLAIGGNLAAVVLLALAARKKSFARLHDDTLQHLWLGMTVAIAVMWATNAWLNDGPVMHLLGATLMVTLFDWSLALVSMAAICALVAAILGTPWHGVGLTFVIFGAVPVFVSTMLQRAIAAWLPRTLLVFIFGHGFVTAALALGAACAGALGLQLMLAHGDTAVIPPSYGIAVVVLASGEAWFCGMLTALFAVYRPAWVTTYDVRRYRFDRSHVDRGPRA</sequence>
<dbReference type="Proteomes" id="UP001493153">
    <property type="component" value="Chromosome"/>
</dbReference>
<accession>A0ABZ2PVG7</accession>
<keyword evidence="3" id="KW-1003">Cell membrane</keyword>
<evidence type="ECO:0000256" key="3">
    <source>
        <dbReference type="ARBA" id="ARBA00022475"/>
    </source>
</evidence>
<reference evidence="8 9" key="1">
    <citation type="submission" date="2020-09" db="EMBL/GenBank/DDBJ databases">
        <title>Genome sequences of Mycetohabitans spp.</title>
        <authorList>
            <person name="Carter M.E."/>
            <person name="Carpenter S.C.D."/>
            <person name="Bogdanove A.J."/>
        </authorList>
    </citation>
    <scope>NUCLEOTIDE SEQUENCE [LARGE SCALE GENOMIC DNA]</scope>
    <source>
        <strain evidence="8 9">B12</strain>
    </source>
</reference>
<dbReference type="EMBL" id="CP062176">
    <property type="protein sequence ID" value="WXK38928.1"/>
    <property type="molecule type" value="Genomic_DNA"/>
</dbReference>
<organism evidence="8 9">
    <name type="scientific">Mycetohabitans rhizoxinica</name>
    <dbReference type="NCBI Taxonomy" id="412963"/>
    <lineage>
        <taxon>Bacteria</taxon>
        <taxon>Pseudomonadati</taxon>
        <taxon>Pseudomonadota</taxon>
        <taxon>Betaproteobacteria</taxon>
        <taxon>Burkholderiales</taxon>
        <taxon>Burkholderiaceae</taxon>
        <taxon>Mycetohabitans</taxon>
    </lineage>
</organism>
<keyword evidence="4 7" id="KW-0812">Transmembrane</keyword>
<feature type="transmembrane region" description="Helical" evidence="7">
    <location>
        <begin position="74"/>
        <end position="100"/>
    </location>
</feature>
<keyword evidence="9" id="KW-1185">Reference proteome</keyword>
<dbReference type="InterPro" id="IPR002751">
    <property type="entry name" value="CbiM/NikMN"/>
</dbReference>
<dbReference type="Pfam" id="PF01891">
    <property type="entry name" value="CbiM"/>
    <property type="match status" value="1"/>
</dbReference>
<comment type="subcellular location">
    <subcellularLocation>
        <location evidence="1">Cell membrane</location>
        <topology evidence="1">Multi-pass membrane protein</topology>
    </subcellularLocation>
</comment>
<dbReference type="Gene3D" id="1.10.1760.20">
    <property type="match status" value="1"/>
</dbReference>
<protein>
    <submittedName>
        <fullName evidence="8">Energy-coupling factor ABC transporter permease</fullName>
    </submittedName>
</protein>
<feature type="transmembrane region" description="Helical" evidence="7">
    <location>
        <begin position="179"/>
        <end position="204"/>
    </location>
</feature>
<name>A0ABZ2PVG7_9BURK</name>
<dbReference type="RefSeq" id="WP_013435864.1">
    <property type="nucleotide sequence ID" value="NZ_CP062171.1"/>
</dbReference>
<feature type="transmembrane region" description="Helical" evidence="7">
    <location>
        <begin position="106"/>
        <end position="125"/>
    </location>
</feature>
<evidence type="ECO:0000313" key="9">
    <source>
        <dbReference type="Proteomes" id="UP001493153"/>
    </source>
</evidence>
<evidence type="ECO:0000256" key="1">
    <source>
        <dbReference type="ARBA" id="ARBA00004651"/>
    </source>
</evidence>
<feature type="transmembrane region" description="Helical" evidence="7">
    <location>
        <begin position="43"/>
        <end position="62"/>
    </location>
</feature>
<evidence type="ECO:0000256" key="6">
    <source>
        <dbReference type="ARBA" id="ARBA00023136"/>
    </source>
</evidence>
<evidence type="ECO:0000313" key="8">
    <source>
        <dbReference type="EMBL" id="WXK38928.1"/>
    </source>
</evidence>
<keyword evidence="5 7" id="KW-1133">Transmembrane helix</keyword>
<feature type="transmembrane region" description="Helical" evidence="7">
    <location>
        <begin position="137"/>
        <end position="167"/>
    </location>
</feature>